<protein>
    <submittedName>
        <fullName evidence="2">Uncharacterized protein</fullName>
    </submittedName>
</protein>
<evidence type="ECO:0000313" key="3">
    <source>
        <dbReference type="Proteomes" id="UP000190080"/>
    </source>
</evidence>
<organism evidence="2 3">
    <name type="scientific">Clostridium oryzae</name>
    <dbReference type="NCBI Taxonomy" id="1450648"/>
    <lineage>
        <taxon>Bacteria</taxon>
        <taxon>Bacillati</taxon>
        <taxon>Bacillota</taxon>
        <taxon>Clostridia</taxon>
        <taxon>Eubacteriales</taxon>
        <taxon>Clostridiaceae</taxon>
        <taxon>Clostridium</taxon>
    </lineage>
</organism>
<proteinExistence type="predicted"/>
<comment type="caution">
    <text evidence="2">The sequence shown here is derived from an EMBL/GenBank/DDBJ whole genome shotgun (WGS) entry which is preliminary data.</text>
</comment>
<dbReference type="InterPro" id="IPR049971">
    <property type="entry name" value="CLC_0170-like"/>
</dbReference>
<sequence>MCINFDAVEKNKHYSLMEYGDGNMQLFNIYFLILTIVCAAVVLIFDVRYFRKNDELAAALSAKSWGIVYIILAVVMYLLNILIW</sequence>
<reference evidence="2 3" key="1">
    <citation type="submission" date="2017-03" db="EMBL/GenBank/DDBJ databases">
        <title>Genome sequence of Clostridium oryzae DSM 28571.</title>
        <authorList>
            <person name="Poehlein A."/>
            <person name="Daniel R."/>
        </authorList>
    </citation>
    <scope>NUCLEOTIDE SEQUENCE [LARGE SCALE GENOMIC DNA]</scope>
    <source>
        <strain evidence="2 3">DSM 28571</strain>
    </source>
</reference>
<feature type="transmembrane region" description="Helical" evidence="1">
    <location>
        <begin position="66"/>
        <end position="83"/>
    </location>
</feature>
<keyword evidence="1" id="KW-0812">Transmembrane</keyword>
<dbReference type="EMBL" id="MZGV01000009">
    <property type="protein sequence ID" value="OPJ63399.1"/>
    <property type="molecule type" value="Genomic_DNA"/>
</dbReference>
<feature type="transmembrane region" description="Helical" evidence="1">
    <location>
        <begin position="27"/>
        <end position="45"/>
    </location>
</feature>
<evidence type="ECO:0000313" key="2">
    <source>
        <dbReference type="EMBL" id="OPJ63399.1"/>
    </source>
</evidence>
<gene>
    <name evidence="2" type="ORF">CLORY_11810</name>
</gene>
<name>A0A1V4IU06_9CLOT</name>
<dbReference type="NCBIfam" id="NF042414">
    <property type="entry name" value="CLC_0170_fam"/>
    <property type="match status" value="1"/>
</dbReference>
<keyword evidence="1" id="KW-1133">Transmembrane helix</keyword>
<dbReference type="Proteomes" id="UP000190080">
    <property type="component" value="Unassembled WGS sequence"/>
</dbReference>
<dbReference type="AlphaFoldDB" id="A0A1V4IU06"/>
<keyword evidence="1" id="KW-0472">Membrane</keyword>
<accession>A0A1V4IU06</accession>
<dbReference type="STRING" id="1450648.CLORY_11810"/>
<keyword evidence="3" id="KW-1185">Reference proteome</keyword>
<evidence type="ECO:0000256" key="1">
    <source>
        <dbReference type="SAM" id="Phobius"/>
    </source>
</evidence>